<keyword evidence="5" id="KW-0378">Hydrolase</keyword>
<dbReference type="EMBL" id="LDOU01000021">
    <property type="protein sequence ID" value="KLV06554.1"/>
    <property type="molecule type" value="Genomic_DNA"/>
</dbReference>
<evidence type="ECO:0000256" key="4">
    <source>
        <dbReference type="ARBA" id="ARBA00022723"/>
    </source>
</evidence>
<evidence type="ECO:0000256" key="1">
    <source>
        <dbReference type="ARBA" id="ARBA00000553"/>
    </source>
</evidence>
<evidence type="ECO:0000313" key="11">
    <source>
        <dbReference type="EMBL" id="KLV06554.1"/>
    </source>
</evidence>
<dbReference type="Proteomes" id="UP000035909">
    <property type="component" value="Unassembled WGS sequence"/>
</dbReference>
<evidence type="ECO:0000256" key="6">
    <source>
        <dbReference type="ARBA" id="ARBA00022833"/>
    </source>
</evidence>
<comment type="similarity">
    <text evidence="2 10">Belongs to the purine nucleoside phosphorylase YfiH/LACC1 family.</text>
</comment>
<dbReference type="OrthoDB" id="4279at2"/>
<dbReference type="Gene3D" id="3.60.140.10">
    <property type="entry name" value="CNF1/YfiH-like putative cysteine hydrolases"/>
    <property type="match status" value="1"/>
</dbReference>
<dbReference type="AlphaFoldDB" id="A0A0J1H4A8"/>
<dbReference type="PANTHER" id="PTHR30616:SF2">
    <property type="entry name" value="PURINE NUCLEOSIDE PHOSPHORYLASE LACC1"/>
    <property type="match status" value="1"/>
</dbReference>
<organism evidence="11 12">
    <name type="scientific">Photobacterium ganghwense</name>
    <dbReference type="NCBI Taxonomy" id="320778"/>
    <lineage>
        <taxon>Bacteria</taxon>
        <taxon>Pseudomonadati</taxon>
        <taxon>Pseudomonadota</taxon>
        <taxon>Gammaproteobacteria</taxon>
        <taxon>Vibrionales</taxon>
        <taxon>Vibrionaceae</taxon>
        <taxon>Photobacterium</taxon>
    </lineage>
</organism>
<evidence type="ECO:0000313" key="12">
    <source>
        <dbReference type="Proteomes" id="UP000035909"/>
    </source>
</evidence>
<evidence type="ECO:0000256" key="3">
    <source>
        <dbReference type="ARBA" id="ARBA00022679"/>
    </source>
</evidence>
<dbReference type="PATRIC" id="fig|320778.3.peg.4183"/>
<dbReference type="NCBIfam" id="TIGR00726">
    <property type="entry name" value="peptidoglycan editing factor PgeF"/>
    <property type="match status" value="1"/>
</dbReference>
<dbReference type="GO" id="GO:0005507">
    <property type="term" value="F:copper ion binding"/>
    <property type="evidence" value="ECO:0007669"/>
    <property type="project" value="TreeGrafter"/>
</dbReference>
<proteinExistence type="inferred from homology"/>
<dbReference type="PANTHER" id="PTHR30616">
    <property type="entry name" value="UNCHARACTERIZED PROTEIN YFIH"/>
    <property type="match status" value="1"/>
</dbReference>
<dbReference type="InterPro" id="IPR003730">
    <property type="entry name" value="Cu_polyphenol_OxRdtase"/>
</dbReference>
<evidence type="ECO:0000256" key="2">
    <source>
        <dbReference type="ARBA" id="ARBA00007353"/>
    </source>
</evidence>
<protein>
    <recommendedName>
        <fullName evidence="10">Purine nucleoside phosphorylase</fullName>
    </recommendedName>
</protein>
<dbReference type="GO" id="GO:0016787">
    <property type="term" value="F:hydrolase activity"/>
    <property type="evidence" value="ECO:0007669"/>
    <property type="project" value="UniProtKB-KW"/>
</dbReference>
<evidence type="ECO:0000256" key="9">
    <source>
        <dbReference type="ARBA" id="ARBA00049893"/>
    </source>
</evidence>
<dbReference type="Pfam" id="PF02578">
    <property type="entry name" value="Cu-oxidase_4"/>
    <property type="match status" value="1"/>
</dbReference>
<name>A0A0J1H4A8_9GAMM</name>
<keyword evidence="3" id="KW-0808">Transferase</keyword>
<keyword evidence="12" id="KW-1185">Reference proteome</keyword>
<keyword evidence="6" id="KW-0862">Zinc</keyword>
<comment type="catalytic activity">
    <reaction evidence="7">
        <text>adenosine + H2O + H(+) = inosine + NH4(+)</text>
        <dbReference type="Rhea" id="RHEA:24408"/>
        <dbReference type="ChEBI" id="CHEBI:15377"/>
        <dbReference type="ChEBI" id="CHEBI:15378"/>
        <dbReference type="ChEBI" id="CHEBI:16335"/>
        <dbReference type="ChEBI" id="CHEBI:17596"/>
        <dbReference type="ChEBI" id="CHEBI:28938"/>
        <dbReference type="EC" id="3.5.4.4"/>
    </reaction>
    <physiologicalReaction direction="left-to-right" evidence="7">
        <dbReference type="Rhea" id="RHEA:24409"/>
    </physiologicalReaction>
</comment>
<evidence type="ECO:0000256" key="5">
    <source>
        <dbReference type="ARBA" id="ARBA00022801"/>
    </source>
</evidence>
<dbReference type="SUPFAM" id="SSF64438">
    <property type="entry name" value="CNF1/YfiH-like putative cysteine hydrolases"/>
    <property type="match status" value="1"/>
</dbReference>
<evidence type="ECO:0000256" key="7">
    <source>
        <dbReference type="ARBA" id="ARBA00047989"/>
    </source>
</evidence>
<sequence>MWIVPDWPAPANIKAVSTTRSGGISEGPYLGLNLGAHVGDKSEHVEHNRDWLQQQLGLDVAPVWLNQTHSTRVISLPQAELSPAQASSPDADGSMTEQPGIACTVMTADCLPVLLCDRAGRQVAAVHAGWRGLADGILEEAVAQFHVKGREILVWMGPAIGASAFEVGGEVREQFMAQHADAAEAFQPYGDKWLADLYLLARQRLAQVGVEHVFGGDLCTFSDPARFYSYRRDGITGRQATLIWIES</sequence>
<dbReference type="RefSeq" id="WP_047886900.1">
    <property type="nucleotide sequence ID" value="NZ_CP071325.1"/>
</dbReference>
<dbReference type="STRING" id="320778.ABT57_19360"/>
<comment type="caution">
    <text evidence="11">The sequence shown here is derived from an EMBL/GenBank/DDBJ whole genome shotgun (WGS) entry which is preliminary data.</text>
</comment>
<evidence type="ECO:0000256" key="8">
    <source>
        <dbReference type="ARBA" id="ARBA00048968"/>
    </source>
</evidence>
<comment type="catalytic activity">
    <reaction evidence="1">
        <text>inosine + phosphate = alpha-D-ribose 1-phosphate + hypoxanthine</text>
        <dbReference type="Rhea" id="RHEA:27646"/>
        <dbReference type="ChEBI" id="CHEBI:17368"/>
        <dbReference type="ChEBI" id="CHEBI:17596"/>
        <dbReference type="ChEBI" id="CHEBI:43474"/>
        <dbReference type="ChEBI" id="CHEBI:57720"/>
        <dbReference type="EC" id="2.4.2.1"/>
    </reaction>
    <physiologicalReaction direction="left-to-right" evidence="1">
        <dbReference type="Rhea" id="RHEA:27647"/>
    </physiologicalReaction>
</comment>
<comment type="catalytic activity">
    <reaction evidence="9">
        <text>S-methyl-5'-thioadenosine + phosphate = 5-(methylsulfanyl)-alpha-D-ribose 1-phosphate + adenine</text>
        <dbReference type="Rhea" id="RHEA:11852"/>
        <dbReference type="ChEBI" id="CHEBI:16708"/>
        <dbReference type="ChEBI" id="CHEBI:17509"/>
        <dbReference type="ChEBI" id="CHEBI:43474"/>
        <dbReference type="ChEBI" id="CHEBI:58533"/>
        <dbReference type="EC" id="2.4.2.28"/>
    </reaction>
    <physiologicalReaction direction="left-to-right" evidence="9">
        <dbReference type="Rhea" id="RHEA:11853"/>
    </physiologicalReaction>
</comment>
<evidence type="ECO:0000256" key="10">
    <source>
        <dbReference type="RuleBase" id="RU361274"/>
    </source>
</evidence>
<accession>A0A0J1H4A8</accession>
<dbReference type="GO" id="GO:0017061">
    <property type="term" value="F:S-methyl-5-thioadenosine phosphorylase activity"/>
    <property type="evidence" value="ECO:0007669"/>
    <property type="project" value="UniProtKB-EC"/>
</dbReference>
<gene>
    <name evidence="11" type="ORF">ABT57_19360</name>
</gene>
<comment type="catalytic activity">
    <reaction evidence="8">
        <text>adenosine + phosphate = alpha-D-ribose 1-phosphate + adenine</text>
        <dbReference type="Rhea" id="RHEA:27642"/>
        <dbReference type="ChEBI" id="CHEBI:16335"/>
        <dbReference type="ChEBI" id="CHEBI:16708"/>
        <dbReference type="ChEBI" id="CHEBI:43474"/>
        <dbReference type="ChEBI" id="CHEBI:57720"/>
        <dbReference type="EC" id="2.4.2.1"/>
    </reaction>
    <physiologicalReaction direction="left-to-right" evidence="8">
        <dbReference type="Rhea" id="RHEA:27643"/>
    </physiologicalReaction>
</comment>
<reference evidence="11 12" key="1">
    <citation type="submission" date="2015-05" db="EMBL/GenBank/DDBJ databases">
        <title>Photobacterium galathea sp. nov.</title>
        <authorList>
            <person name="Machado H."/>
            <person name="Gram L."/>
        </authorList>
    </citation>
    <scope>NUCLEOTIDE SEQUENCE [LARGE SCALE GENOMIC DNA]</scope>
    <source>
        <strain evidence="11 12">DSM 22954</strain>
    </source>
</reference>
<keyword evidence="4" id="KW-0479">Metal-binding</keyword>
<dbReference type="InterPro" id="IPR038371">
    <property type="entry name" value="Cu_polyphenol_OxRdtase_sf"/>
</dbReference>
<dbReference type="CDD" id="cd16833">
    <property type="entry name" value="YfiH"/>
    <property type="match status" value="1"/>
</dbReference>
<dbReference type="InterPro" id="IPR011324">
    <property type="entry name" value="Cytotoxic_necrot_fac-like_cat"/>
</dbReference>